<dbReference type="RefSeq" id="WP_085784090.1">
    <property type="nucleotide sequence ID" value="NZ_CP008743.1"/>
</dbReference>
<dbReference type="AlphaFoldDB" id="A0A1W6N426"/>
<evidence type="ECO:0000313" key="1">
    <source>
        <dbReference type="EMBL" id="ARN84637.1"/>
    </source>
</evidence>
<reference evidence="1 2" key="1">
    <citation type="submission" date="2014-06" db="EMBL/GenBank/DDBJ databases">
        <title>The genome of the endonuclear symbiont Nucleicultrix amoebiphila.</title>
        <authorList>
            <person name="Schulz F."/>
            <person name="Horn M."/>
        </authorList>
    </citation>
    <scope>NUCLEOTIDE SEQUENCE [LARGE SCALE GENOMIC DNA]</scope>
    <source>
        <strain evidence="1 2">FS5</strain>
    </source>
</reference>
<dbReference type="Proteomes" id="UP000237351">
    <property type="component" value="Chromosome"/>
</dbReference>
<evidence type="ECO:0000313" key="2">
    <source>
        <dbReference type="Proteomes" id="UP000237351"/>
    </source>
</evidence>
<accession>A0A1W6N426</accession>
<protein>
    <submittedName>
        <fullName evidence="1">Uncharacterized protein</fullName>
    </submittedName>
</protein>
<name>A0A1W6N426_9PROT</name>
<proteinExistence type="predicted"/>
<sequence length="244" mass="28358">MGLQYLRLKFILMVLGLFIFSSSESQGSLLVDELTKGFCRLSLQGKAWKAKFIKQGKKEPGLFFKDKTKPLFNKKYFGKKTYRTATSSALFSQFMLPKNSFNHRGFHTTHVVNEDETKVEKVKGQNFHISVKEYKNSGRDLALVFEIKAEDSNAFHGLLFLDGTLKLESEMEIRDFYEESQYLEVIHNTLIPEDELDVLNVRRRYDIKDYSQISQDLAEKVEDYSSRVIFSIRFKAFIPPESKS</sequence>
<gene>
    <name evidence="1" type="ORF">GQ61_04175</name>
</gene>
<keyword evidence="2" id="KW-1185">Reference proteome</keyword>
<dbReference type="EMBL" id="CP008743">
    <property type="protein sequence ID" value="ARN84637.1"/>
    <property type="molecule type" value="Genomic_DNA"/>
</dbReference>
<dbReference type="KEGG" id="naf:GQ61_04175"/>
<organism evidence="1 2">
    <name type="scientific">Candidatus Nucleicultrix amoebiphila FS5</name>
    <dbReference type="NCBI Taxonomy" id="1414854"/>
    <lineage>
        <taxon>Bacteria</taxon>
        <taxon>Pseudomonadati</taxon>
        <taxon>Pseudomonadota</taxon>
        <taxon>Alphaproteobacteria</taxon>
        <taxon>Holosporales</taxon>
        <taxon>Candidatus Nucleicultricaceae</taxon>
        <taxon>Candidatus Nucleicultrix</taxon>
    </lineage>
</organism>